<dbReference type="Proteomes" id="UP000236893">
    <property type="component" value="Unassembled WGS sequence"/>
</dbReference>
<dbReference type="Pfam" id="PF01618">
    <property type="entry name" value="MotA_ExbB"/>
    <property type="match status" value="1"/>
</dbReference>
<keyword evidence="2 8" id="KW-0813">Transport</keyword>
<protein>
    <submittedName>
        <fullName evidence="11">Flagellar motor protein MotA</fullName>
    </submittedName>
</protein>
<comment type="caution">
    <text evidence="11">The sequence shown here is derived from an EMBL/GenBank/DDBJ whole genome shotgun (WGS) entry which is preliminary data.</text>
</comment>
<dbReference type="EMBL" id="PQVF01000005">
    <property type="protein sequence ID" value="POY37090.1"/>
    <property type="molecule type" value="Genomic_DNA"/>
</dbReference>
<keyword evidence="7 9" id="KW-0472">Membrane</keyword>
<dbReference type="RefSeq" id="WP_103788700.1">
    <property type="nucleotide sequence ID" value="NZ_PQVF01000005.1"/>
</dbReference>
<comment type="subcellular location">
    <subcellularLocation>
        <location evidence="1">Cell membrane</location>
        <topology evidence="1">Multi-pass membrane protein</topology>
    </subcellularLocation>
    <subcellularLocation>
        <location evidence="8">Membrane</location>
        <topology evidence="8">Multi-pass membrane protein</topology>
    </subcellularLocation>
</comment>
<evidence type="ECO:0000256" key="7">
    <source>
        <dbReference type="ARBA" id="ARBA00023136"/>
    </source>
</evidence>
<evidence type="ECO:0000256" key="2">
    <source>
        <dbReference type="ARBA" id="ARBA00022448"/>
    </source>
</evidence>
<evidence type="ECO:0000256" key="1">
    <source>
        <dbReference type="ARBA" id="ARBA00004651"/>
    </source>
</evidence>
<keyword evidence="11" id="KW-0282">Flagellum</keyword>
<accession>A0A2S5A3C5</accession>
<keyword evidence="6 9" id="KW-1133">Transmembrane helix</keyword>
<organism evidence="11 12">
    <name type="scientific">Solitalea longa</name>
    <dbReference type="NCBI Taxonomy" id="2079460"/>
    <lineage>
        <taxon>Bacteria</taxon>
        <taxon>Pseudomonadati</taxon>
        <taxon>Bacteroidota</taxon>
        <taxon>Sphingobacteriia</taxon>
        <taxon>Sphingobacteriales</taxon>
        <taxon>Sphingobacteriaceae</taxon>
        <taxon>Solitalea</taxon>
    </lineage>
</organism>
<reference evidence="11 12" key="1">
    <citation type="submission" date="2018-01" db="EMBL/GenBank/DDBJ databases">
        <authorList>
            <person name="Gaut B.S."/>
            <person name="Morton B.R."/>
            <person name="Clegg M.T."/>
            <person name="Duvall M.R."/>
        </authorList>
    </citation>
    <scope>NUCLEOTIDE SEQUENCE [LARGE SCALE GENOMIC DNA]</scope>
    <source>
        <strain evidence="11 12">HR-AV</strain>
    </source>
</reference>
<evidence type="ECO:0000313" key="11">
    <source>
        <dbReference type="EMBL" id="POY37090.1"/>
    </source>
</evidence>
<feature type="transmembrane region" description="Helical" evidence="9">
    <location>
        <begin position="230"/>
        <end position="251"/>
    </location>
</feature>
<keyword evidence="5 8" id="KW-0653">Protein transport</keyword>
<dbReference type="AlphaFoldDB" id="A0A2S5A3C5"/>
<evidence type="ECO:0000256" key="9">
    <source>
        <dbReference type="SAM" id="Phobius"/>
    </source>
</evidence>
<keyword evidence="4 9" id="KW-0812">Transmembrane</keyword>
<feature type="transmembrane region" description="Helical" evidence="9">
    <location>
        <begin position="21"/>
        <end position="41"/>
    </location>
</feature>
<feature type="transmembrane region" description="Helical" evidence="9">
    <location>
        <begin position="183"/>
        <end position="210"/>
    </location>
</feature>
<feature type="domain" description="MotA/TolQ/ExbB proton channel" evidence="10">
    <location>
        <begin position="156"/>
        <end position="262"/>
    </location>
</feature>
<keyword evidence="11" id="KW-0969">Cilium</keyword>
<dbReference type="GO" id="GO:0017038">
    <property type="term" value="P:protein import"/>
    <property type="evidence" value="ECO:0007669"/>
    <property type="project" value="TreeGrafter"/>
</dbReference>
<keyword evidence="3" id="KW-1003">Cell membrane</keyword>
<evidence type="ECO:0000256" key="8">
    <source>
        <dbReference type="RuleBase" id="RU004057"/>
    </source>
</evidence>
<evidence type="ECO:0000256" key="3">
    <source>
        <dbReference type="ARBA" id="ARBA00022475"/>
    </source>
</evidence>
<dbReference type="OrthoDB" id="4045at2"/>
<sequence>MANAAQQTAKKVENAKFNSNFAAWVIPTCILVGILIFKFILGSPSNFEGGVVGGHPIAEGAGHYLGLIYMGGVVVPILLSLVLINLTIAIERFITISAASGKGSAQAFVAKVRSLLNAGNVEAAIKECDIQKGSVANVVKATLVKYKEMETATGMDVDQKVLAIQKEVEESTTLELPMLEKNLVITATLASVSTLFALLGTVLGMIKAFSALGNAGAPDSAALAVGISEALINTALGIGNSAIAAVFYAYFTTRIDTITYAIDEAGYSIIQNFAAKHK</sequence>
<keyword evidence="11" id="KW-0966">Cell projection</keyword>
<name>A0A2S5A3C5_9SPHI</name>
<dbReference type="InterPro" id="IPR002898">
    <property type="entry name" value="MotA_ExbB_proton_chnl"/>
</dbReference>
<proteinExistence type="inferred from homology"/>
<gene>
    <name evidence="11" type="ORF">C3K47_08515</name>
</gene>
<evidence type="ECO:0000259" key="10">
    <source>
        <dbReference type="Pfam" id="PF01618"/>
    </source>
</evidence>
<feature type="transmembrane region" description="Helical" evidence="9">
    <location>
        <begin position="61"/>
        <end position="84"/>
    </location>
</feature>
<evidence type="ECO:0000256" key="4">
    <source>
        <dbReference type="ARBA" id="ARBA00022692"/>
    </source>
</evidence>
<comment type="similarity">
    <text evidence="8">Belongs to the exbB/tolQ family.</text>
</comment>
<evidence type="ECO:0000256" key="5">
    <source>
        <dbReference type="ARBA" id="ARBA00022927"/>
    </source>
</evidence>
<dbReference type="PANTHER" id="PTHR30625:SF15">
    <property type="entry name" value="BIOPOLYMER TRANSPORT PROTEIN EXBB"/>
    <property type="match status" value="1"/>
</dbReference>
<keyword evidence="12" id="KW-1185">Reference proteome</keyword>
<evidence type="ECO:0000313" key="12">
    <source>
        <dbReference type="Proteomes" id="UP000236893"/>
    </source>
</evidence>
<dbReference type="InterPro" id="IPR050790">
    <property type="entry name" value="ExbB/TolQ_transport"/>
</dbReference>
<dbReference type="PANTHER" id="PTHR30625">
    <property type="entry name" value="PROTEIN TOLQ"/>
    <property type="match status" value="1"/>
</dbReference>
<dbReference type="GO" id="GO:0005886">
    <property type="term" value="C:plasma membrane"/>
    <property type="evidence" value="ECO:0007669"/>
    <property type="project" value="UniProtKB-SubCell"/>
</dbReference>
<evidence type="ECO:0000256" key="6">
    <source>
        <dbReference type="ARBA" id="ARBA00022989"/>
    </source>
</evidence>